<keyword evidence="10" id="KW-1185">Reference proteome</keyword>
<comment type="caution">
    <text evidence="9">The sequence shown here is derived from an EMBL/GenBank/DDBJ whole genome shotgun (WGS) entry which is preliminary data.</text>
</comment>
<dbReference type="SUPFAM" id="SSF82282">
    <property type="entry name" value="Homocysteine S-methyltransferase"/>
    <property type="match status" value="1"/>
</dbReference>
<evidence type="ECO:0000313" key="10">
    <source>
        <dbReference type="Proteomes" id="UP000003688"/>
    </source>
</evidence>
<dbReference type="EMBL" id="ABOX02000001">
    <property type="protein sequence ID" value="EEF63199.1"/>
    <property type="molecule type" value="Genomic_DNA"/>
</dbReference>
<evidence type="ECO:0000256" key="7">
    <source>
        <dbReference type="PROSITE-ProRule" id="PRU00333"/>
    </source>
</evidence>
<reference evidence="9 10" key="1">
    <citation type="journal article" date="2011" name="J. Bacteriol.">
        <title>Genome sequence of 'Pedosphaera parvula' Ellin514, an aerobic Verrucomicrobial isolate from pasture soil.</title>
        <authorList>
            <person name="Kant R."/>
            <person name="van Passel M.W."/>
            <person name="Sangwan P."/>
            <person name="Palva A."/>
            <person name="Lucas S."/>
            <person name="Copeland A."/>
            <person name="Lapidus A."/>
            <person name="Glavina Del Rio T."/>
            <person name="Dalin E."/>
            <person name="Tice H."/>
            <person name="Bruce D."/>
            <person name="Goodwin L."/>
            <person name="Pitluck S."/>
            <person name="Chertkov O."/>
            <person name="Larimer F.W."/>
            <person name="Land M.L."/>
            <person name="Hauser L."/>
            <person name="Brettin T.S."/>
            <person name="Detter J.C."/>
            <person name="Han S."/>
            <person name="de Vos W.M."/>
            <person name="Janssen P.H."/>
            <person name="Smidt H."/>
        </authorList>
    </citation>
    <scope>NUCLEOTIDE SEQUENCE [LARGE SCALE GENOMIC DNA]</scope>
    <source>
        <strain evidence="9 10">Ellin514</strain>
    </source>
</reference>
<comment type="similarity">
    <text evidence="1">Belongs to the vitamin-B12 dependent methionine synthase family.</text>
</comment>
<evidence type="ECO:0000256" key="2">
    <source>
        <dbReference type="ARBA" id="ARBA00022603"/>
    </source>
</evidence>
<accession>B9X9Q1</accession>
<keyword evidence="4" id="KW-0949">S-adenosyl-L-methionine</keyword>
<dbReference type="GO" id="GO:0008705">
    <property type="term" value="F:methionine synthase activity"/>
    <property type="evidence" value="ECO:0007669"/>
    <property type="project" value="TreeGrafter"/>
</dbReference>
<dbReference type="InterPro" id="IPR050554">
    <property type="entry name" value="Met_Synthase/Corrinoid"/>
</dbReference>
<dbReference type="Pfam" id="PF02574">
    <property type="entry name" value="S-methyl_trans"/>
    <property type="match status" value="1"/>
</dbReference>
<evidence type="ECO:0000256" key="5">
    <source>
        <dbReference type="ARBA" id="ARBA00022723"/>
    </source>
</evidence>
<keyword evidence="6" id="KW-0170">Cobalt</keyword>
<name>B9X9Q1_PEDPL</name>
<dbReference type="PANTHER" id="PTHR45833:SF1">
    <property type="entry name" value="METHIONINE SYNTHASE"/>
    <property type="match status" value="1"/>
</dbReference>
<dbReference type="GO" id="GO:0046653">
    <property type="term" value="P:tetrahydrofolate metabolic process"/>
    <property type="evidence" value="ECO:0007669"/>
    <property type="project" value="TreeGrafter"/>
</dbReference>
<proteinExistence type="inferred from homology"/>
<dbReference type="InterPro" id="IPR036589">
    <property type="entry name" value="HCY_dom_sf"/>
</dbReference>
<dbReference type="PROSITE" id="PS50970">
    <property type="entry name" value="HCY"/>
    <property type="match status" value="1"/>
</dbReference>
<dbReference type="InterPro" id="IPR003726">
    <property type="entry name" value="HCY_dom"/>
</dbReference>
<feature type="non-terminal residue" evidence="9">
    <location>
        <position position="109"/>
    </location>
</feature>
<evidence type="ECO:0000256" key="6">
    <source>
        <dbReference type="ARBA" id="ARBA00023285"/>
    </source>
</evidence>
<dbReference type="STRING" id="320771.Cflav_PD5834"/>
<keyword evidence="5" id="KW-0479">Metal-binding</keyword>
<evidence type="ECO:0000256" key="1">
    <source>
        <dbReference type="ARBA" id="ARBA00010398"/>
    </source>
</evidence>
<dbReference type="AlphaFoldDB" id="B9X9Q1"/>
<evidence type="ECO:0000259" key="8">
    <source>
        <dbReference type="PROSITE" id="PS50970"/>
    </source>
</evidence>
<organism evidence="9 10">
    <name type="scientific">Pedosphaera parvula (strain Ellin514)</name>
    <dbReference type="NCBI Taxonomy" id="320771"/>
    <lineage>
        <taxon>Bacteria</taxon>
        <taxon>Pseudomonadati</taxon>
        <taxon>Verrucomicrobiota</taxon>
        <taxon>Pedosphaerae</taxon>
        <taxon>Pedosphaerales</taxon>
        <taxon>Pedosphaeraceae</taxon>
        <taxon>Pedosphaera</taxon>
    </lineage>
</organism>
<evidence type="ECO:0000256" key="4">
    <source>
        <dbReference type="ARBA" id="ARBA00022691"/>
    </source>
</evidence>
<keyword evidence="3 9" id="KW-0808">Transferase</keyword>
<evidence type="ECO:0000256" key="3">
    <source>
        <dbReference type="ARBA" id="ARBA00022679"/>
    </source>
</evidence>
<dbReference type="PANTHER" id="PTHR45833">
    <property type="entry name" value="METHIONINE SYNTHASE"/>
    <property type="match status" value="1"/>
</dbReference>
<gene>
    <name evidence="9" type="ORF">Cflav_PD5834</name>
</gene>
<dbReference type="Gene3D" id="3.20.20.330">
    <property type="entry name" value="Homocysteine-binding-like domain"/>
    <property type="match status" value="1"/>
</dbReference>
<dbReference type="Proteomes" id="UP000003688">
    <property type="component" value="Unassembled WGS sequence"/>
</dbReference>
<feature type="domain" description="Hcy-binding" evidence="8">
    <location>
        <begin position="35"/>
        <end position="109"/>
    </location>
</feature>
<comment type="caution">
    <text evidence="7">Lacks conserved residue(s) required for the propagation of feature annotation.</text>
</comment>
<keyword evidence="2 9" id="KW-0489">Methyltransferase</keyword>
<protein>
    <submittedName>
        <fullName evidence="9">Methionine synthase I (Cobalamin-dependent) methyltransferase domain-like protein</fullName>
    </submittedName>
</protein>
<evidence type="ECO:0000313" key="9">
    <source>
        <dbReference type="EMBL" id="EEF63199.1"/>
    </source>
</evidence>
<sequence>MNISTYQDRLILCFSSQCKEVTLLSVNQNIKTKRWEQLEALLRERIVIIDGAMGTMIQQYKLDEAAFRGDRFQNWHKDLKGNNDLLNVTRPQVIQEIHRKYLEAGADII</sequence>
<dbReference type="GO" id="GO:0050667">
    <property type="term" value="P:homocysteine metabolic process"/>
    <property type="evidence" value="ECO:0007669"/>
    <property type="project" value="TreeGrafter"/>
</dbReference>
<dbReference type="GO" id="GO:0046872">
    <property type="term" value="F:metal ion binding"/>
    <property type="evidence" value="ECO:0007669"/>
    <property type="project" value="UniProtKB-KW"/>
</dbReference>
<dbReference type="GO" id="GO:0032259">
    <property type="term" value="P:methylation"/>
    <property type="evidence" value="ECO:0007669"/>
    <property type="project" value="UniProtKB-KW"/>
</dbReference>
<dbReference type="GO" id="GO:0005829">
    <property type="term" value="C:cytosol"/>
    <property type="evidence" value="ECO:0007669"/>
    <property type="project" value="TreeGrafter"/>
</dbReference>